<gene>
    <name evidence="7" type="primary">TM50B</name>
</gene>
<dbReference type="GO" id="GO:0016020">
    <property type="term" value="C:membrane"/>
    <property type="evidence" value="ECO:0007669"/>
    <property type="project" value="UniProtKB-SubCell"/>
</dbReference>
<evidence type="ECO:0000256" key="6">
    <source>
        <dbReference type="SAM" id="Phobius"/>
    </source>
</evidence>
<keyword evidence="4 6" id="KW-1133">Transmembrane helix</keyword>
<evidence type="ECO:0000256" key="4">
    <source>
        <dbReference type="ARBA" id="ARBA00022989"/>
    </source>
</evidence>
<organism evidence="7">
    <name type="scientific">Lepeophtheirus salmonis</name>
    <name type="common">Salmon louse</name>
    <name type="synonym">Caligus salmonis</name>
    <dbReference type="NCBI Taxonomy" id="72036"/>
    <lineage>
        <taxon>Eukaryota</taxon>
        <taxon>Metazoa</taxon>
        <taxon>Ecdysozoa</taxon>
        <taxon>Arthropoda</taxon>
        <taxon>Crustacea</taxon>
        <taxon>Multicrustacea</taxon>
        <taxon>Hexanauplia</taxon>
        <taxon>Copepoda</taxon>
        <taxon>Siphonostomatoida</taxon>
        <taxon>Caligidae</taxon>
        <taxon>Lepeophtheirus</taxon>
    </lineage>
</organism>
<evidence type="ECO:0000256" key="3">
    <source>
        <dbReference type="ARBA" id="ARBA00022692"/>
    </source>
</evidence>
<dbReference type="InterPro" id="IPR007919">
    <property type="entry name" value="UPF0220"/>
</dbReference>
<comment type="similarity">
    <text evidence="2">Belongs to the UPF0220 family.</text>
</comment>
<feature type="transmembrane region" description="Helical" evidence="6">
    <location>
        <begin position="93"/>
        <end position="114"/>
    </location>
</feature>
<dbReference type="PANTHER" id="PTHR13180">
    <property type="entry name" value="SMALL MEMBRANE PROTEIN-RELATED"/>
    <property type="match status" value="1"/>
</dbReference>
<dbReference type="EMBL" id="BT078293">
    <property type="protein sequence ID" value="ACO12717.1"/>
    <property type="molecule type" value="mRNA"/>
</dbReference>
<evidence type="ECO:0000256" key="1">
    <source>
        <dbReference type="ARBA" id="ARBA00004141"/>
    </source>
</evidence>
<reference evidence="7" key="1">
    <citation type="submission" date="2009-06" db="EMBL/GenBank/DDBJ databases">
        <title>Lepeophtheirus salmonis ESTs and full-length cDNAs.</title>
        <authorList>
            <person name="Yasuike M."/>
            <person name="von Schalburg K."/>
            <person name="Cooper G."/>
            <person name="Leong J."/>
            <person name="Jones S.R.M."/>
            <person name="Koop B.F."/>
        </authorList>
    </citation>
    <scope>NUCLEOTIDE SEQUENCE</scope>
    <source>
        <strain evidence="7">Pacific form</strain>
        <tissue evidence="7">Whole</tissue>
    </source>
</reference>
<feature type="transmembrane region" description="Helical" evidence="6">
    <location>
        <begin position="20"/>
        <end position="38"/>
    </location>
</feature>
<reference evidence="8" key="2">
    <citation type="submission" date="2010-03" db="EMBL/GenBank/DDBJ databases">
        <title>Atlantic Lepeophtheirus salmonis ESTs and full-length cDNAs.</title>
        <authorList>
            <person name="Yasuike M."/>
            <person name="von Schalburg K."/>
            <person name="Cooper G."/>
            <person name="Leong J."/>
            <person name="Nilsen F."/>
            <person name="Jones S.R.M."/>
            <person name="Koop B.F."/>
        </authorList>
    </citation>
    <scope>NUCLEOTIDE SEQUENCE</scope>
    <source>
        <strain evidence="8">Atlantic form</strain>
        <tissue evidence="8">Mixed tissue</tissue>
    </source>
</reference>
<dbReference type="EMBL" id="BT121421">
    <property type="protein sequence ID" value="ADD38351.1"/>
    <property type="molecule type" value="mRNA"/>
</dbReference>
<dbReference type="OrthoDB" id="268928at2759"/>
<evidence type="ECO:0000313" key="7">
    <source>
        <dbReference type="EMBL" id="ACO12717.1"/>
    </source>
</evidence>
<comment type="subcellular location">
    <subcellularLocation>
        <location evidence="1">Membrane</location>
        <topology evidence="1">Multi-pass membrane protein</topology>
    </subcellularLocation>
</comment>
<keyword evidence="3 6" id="KW-0812">Transmembrane</keyword>
<accession>C1BUL4</accession>
<evidence type="ECO:0000256" key="2">
    <source>
        <dbReference type="ARBA" id="ARBA00005335"/>
    </source>
</evidence>
<evidence type="ECO:0000256" key="5">
    <source>
        <dbReference type="ARBA" id="ARBA00023136"/>
    </source>
</evidence>
<proteinExistence type="evidence at transcript level"/>
<feature type="transmembrane region" description="Helical" evidence="6">
    <location>
        <begin position="134"/>
        <end position="154"/>
    </location>
</feature>
<dbReference type="Pfam" id="PF05255">
    <property type="entry name" value="UPF0220"/>
    <property type="match status" value="1"/>
</dbReference>
<protein>
    <submittedName>
        <fullName evidence="7">Transmembrane protein 50B</fullName>
    </submittedName>
</protein>
<sequence>MSGLLSRIPFSFDFENKRNYIASILSGFLFAAGWWFAIDVSVLYGGTTDYRPIFHICGAFSTISMIMLNMVTNEHLEGGDTVGGCCGSVGAKAWFFTGFVMAFGALIGAGWIFFGEYMLNSDFNNFKPSTNYPGFGFFAQNFLIFIASLTYRFGRSGRYESSLY</sequence>
<feature type="transmembrane region" description="Helical" evidence="6">
    <location>
        <begin position="53"/>
        <end position="72"/>
    </location>
</feature>
<dbReference type="AlphaFoldDB" id="C1BUL4"/>
<keyword evidence="5 6" id="KW-0472">Membrane</keyword>
<name>C1BUL4_LEPSM</name>
<evidence type="ECO:0000313" key="8">
    <source>
        <dbReference type="EMBL" id="ADD38351.1"/>
    </source>
</evidence>